<dbReference type="SUPFAM" id="SSF53448">
    <property type="entry name" value="Nucleotide-diphospho-sugar transferases"/>
    <property type="match status" value="1"/>
</dbReference>
<dbReference type="PANTHER" id="PTHR48090">
    <property type="entry name" value="UNDECAPRENYL-PHOSPHATE 4-DEOXY-4-FORMAMIDO-L-ARABINOSE TRANSFERASE-RELATED"/>
    <property type="match status" value="1"/>
</dbReference>
<comment type="caution">
    <text evidence="3">The sequence shown here is derived from an EMBL/GenBank/DDBJ whole genome shotgun (WGS) entry which is preliminary data.</text>
</comment>
<gene>
    <name evidence="3" type="ORF">CTE05_12110</name>
</gene>
<dbReference type="GO" id="GO:0016740">
    <property type="term" value="F:transferase activity"/>
    <property type="evidence" value="ECO:0007669"/>
    <property type="project" value="UniProtKB-KW"/>
</dbReference>
<evidence type="ECO:0000313" key="4">
    <source>
        <dbReference type="Proteomes" id="UP000321049"/>
    </source>
</evidence>
<feature type="domain" description="Glycosyltransferase 2-like" evidence="2">
    <location>
        <begin position="2"/>
        <end position="147"/>
    </location>
</feature>
<evidence type="ECO:0000313" key="3">
    <source>
        <dbReference type="EMBL" id="GEL97664.1"/>
    </source>
</evidence>
<organism evidence="3 4">
    <name type="scientific">Cellulomonas terrae</name>
    <dbReference type="NCBI Taxonomy" id="311234"/>
    <lineage>
        <taxon>Bacteria</taxon>
        <taxon>Bacillati</taxon>
        <taxon>Actinomycetota</taxon>
        <taxon>Actinomycetes</taxon>
        <taxon>Micrococcales</taxon>
        <taxon>Cellulomonadaceae</taxon>
        <taxon>Cellulomonas</taxon>
    </lineage>
</organism>
<reference evidence="3 4" key="1">
    <citation type="submission" date="2019-07" db="EMBL/GenBank/DDBJ databases">
        <title>Whole genome shotgun sequence of Cellulomonas terrae NBRC 100819.</title>
        <authorList>
            <person name="Hosoyama A."/>
            <person name="Uohara A."/>
            <person name="Ohji S."/>
            <person name="Ichikawa N."/>
        </authorList>
    </citation>
    <scope>NUCLEOTIDE SEQUENCE [LARGE SCALE GENOMIC DNA]</scope>
    <source>
        <strain evidence="3 4">NBRC 100819</strain>
    </source>
</reference>
<dbReference type="InterPro" id="IPR050256">
    <property type="entry name" value="Glycosyltransferase_2"/>
</dbReference>
<dbReference type="InterPro" id="IPR001173">
    <property type="entry name" value="Glyco_trans_2-like"/>
</dbReference>
<protein>
    <submittedName>
        <fullName evidence="3">Glycosyl transferase family 2</fullName>
    </submittedName>
</protein>
<keyword evidence="3" id="KW-0808">Transferase</keyword>
<name>A0A511JI63_9CELL</name>
<dbReference type="Proteomes" id="UP000321049">
    <property type="component" value="Unassembled WGS sequence"/>
</dbReference>
<dbReference type="EMBL" id="BJWH01000004">
    <property type="protein sequence ID" value="GEL97664.1"/>
    <property type="molecule type" value="Genomic_DNA"/>
</dbReference>
<proteinExistence type="inferred from homology"/>
<dbReference type="Gene3D" id="3.90.550.10">
    <property type="entry name" value="Spore Coat Polysaccharide Biosynthesis Protein SpsA, Chain A"/>
    <property type="match status" value="1"/>
</dbReference>
<dbReference type="CDD" id="cd04179">
    <property type="entry name" value="DPM_DPG-synthase_like"/>
    <property type="match status" value="1"/>
</dbReference>
<sequence length="240" mass="25550">MLPAWNEEIALPLVLAELRDAVPEIDVLVVSDGSTDRTVKVARQSGVRVLDLPINLGVGGAMRAGFKFALVNGYDSVVQCDADGQHDPRDIPRLVAAAEATEADVVIGARFAGAGAYEARGPRRWAMRLLSTVLSRLVGTRLTDTTSGFKLSGPRAVSLFAREYPAEYLGDTIESLVIAHRAGLTVRQLPVEMRPRAGGEPSHSPWRAGIFLGRAGLALAVALSRPAPRFATPDHLAPAS</sequence>
<evidence type="ECO:0000259" key="2">
    <source>
        <dbReference type="Pfam" id="PF00535"/>
    </source>
</evidence>
<dbReference type="Pfam" id="PF00535">
    <property type="entry name" value="Glycos_transf_2"/>
    <property type="match status" value="1"/>
</dbReference>
<comment type="similarity">
    <text evidence="1">Belongs to the glycosyltransferase 2 family.</text>
</comment>
<dbReference type="PANTHER" id="PTHR48090:SF7">
    <property type="entry name" value="RFBJ PROTEIN"/>
    <property type="match status" value="1"/>
</dbReference>
<accession>A0A511JI63</accession>
<dbReference type="InterPro" id="IPR029044">
    <property type="entry name" value="Nucleotide-diphossugar_trans"/>
</dbReference>
<dbReference type="AlphaFoldDB" id="A0A511JI63"/>
<keyword evidence="4" id="KW-1185">Reference proteome</keyword>
<evidence type="ECO:0000256" key="1">
    <source>
        <dbReference type="ARBA" id="ARBA00006739"/>
    </source>
</evidence>